<dbReference type="GO" id="GO:0005694">
    <property type="term" value="C:chromosome"/>
    <property type="evidence" value="ECO:0007669"/>
    <property type="project" value="TreeGrafter"/>
</dbReference>
<keyword evidence="5" id="KW-0418">Kinase</keyword>
<dbReference type="InterPro" id="IPR001005">
    <property type="entry name" value="SANT/Myb"/>
</dbReference>
<organism evidence="15 16">
    <name type="scientific">Auxenochlorella protothecoides</name>
    <name type="common">Green microalga</name>
    <name type="synonym">Chlorella protothecoides</name>
    <dbReference type="NCBI Taxonomy" id="3075"/>
    <lineage>
        <taxon>Eukaryota</taxon>
        <taxon>Viridiplantae</taxon>
        <taxon>Chlorophyta</taxon>
        <taxon>core chlorophytes</taxon>
        <taxon>Trebouxiophyceae</taxon>
        <taxon>Chlorellales</taxon>
        <taxon>Chlorellaceae</taxon>
        <taxon>Auxenochlorella</taxon>
    </lineage>
</organism>
<dbReference type="SUPFAM" id="SSF68906">
    <property type="entry name" value="SAP domain"/>
    <property type="match status" value="1"/>
</dbReference>
<dbReference type="GO" id="GO:0006281">
    <property type="term" value="P:DNA repair"/>
    <property type="evidence" value="ECO:0007669"/>
    <property type="project" value="TreeGrafter"/>
</dbReference>
<dbReference type="NCBIfam" id="TIGR01557">
    <property type="entry name" value="myb_SHAQKYF"/>
    <property type="match status" value="1"/>
</dbReference>
<dbReference type="InterPro" id="IPR018936">
    <property type="entry name" value="PI3/4_kinase_CS"/>
</dbReference>
<dbReference type="InterPro" id="IPR006447">
    <property type="entry name" value="Myb_dom_plants"/>
</dbReference>
<dbReference type="Pfam" id="PF00454">
    <property type="entry name" value="PI3_PI4_kinase"/>
    <property type="match status" value="1"/>
</dbReference>
<dbReference type="Pfam" id="PF02037">
    <property type="entry name" value="SAP"/>
    <property type="match status" value="1"/>
</dbReference>
<dbReference type="InterPro" id="IPR050517">
    <property type="entry name" value="DDR_Repair_Kinase"/>
</dbReference>
<evidence type="ECO:0000259" key="11">
    <source>
        <dbReference type="PROSITE" id="PS50090"/>
    </source>
</evidence>
<feature type="compositionally biased region" description="Acidic residues" evidence="10">
    <location>
        <begin position="57"/>
        <end position="66"/>
    </location>
</feature>
<feature type="domain" description="HTH myb-type" evidence="14">
    <location>
        <begin position="483"/>
        <end position="539"/>
    </location>
</feature>
<accession>A0A3M7KVN9</accession>
<feature type="compositionally biased region" description="Low complexity" evidence="10">
    <location>
        <begin position="255"/>
        <end position="265"/>
    </location>
</feature>
<dbReference type="InterPro" id="IPR036940">
    <property type="entry name" value="PI3/4_kinase_cat_sf"/>
</dbReference>
<evidence type="ECO:0000256" key="9">
    <source>
        <dbReference type="ARBA" id="ARBA00024420"/>
    </source>
</evidence>
<keyword evidence="3" id="KW-0808">Transferase</keyword>
<dbReference type="SUPFAM" id="SSF46689">
    <property type="entry name" value="Homeodomain-like"/>
    <property type="match status" value="1"/>
</dbReference>
<dbReference type="SMART" id="SM00146">
    <property type="entry name" value="PI3Kc"/>
    <property type="match status" value="1"/>
</dbReference>
<dbReference type="PROSITE" id="PS50290">
    <property type="entry name" value="PI3_4_KINASE_3"/>
    <property type="match status" value="1"/>
</dbReference>
<dbReference type="InterPro" id="IPR009057">
    <property type="entry name" value="Homeodomain-like_sf"/>
</dbReference>
<dbReference type="SUPFAM" id="SSF56112">
    <property type="entry name" value="Protein kinase-like (PK-like)"/>
    <property type="match status" value="1"/>
</dbReference>
<dbReference type="InterPro" id="IPR011009">
    <property type="entry name" value="Kinase-like_dom_sf"/>
</dbReference>
<dbReference type="GO" id="GO:0004674">
    <property type="term" value="F:protein serine/threonine kinase activity"/>
    <property type="evidence" value="ECO:0007669"/>
    <property type="project" value="UniProtKB-KW"/>
</dbReference>
<dbReference type="GO" id="GO:0000723">
    <property type="term" value="P:telomere maintenance"/>
    <property type="evidence" value="ECO:0007669"/>
    <property type="project" value="TreeGrafter"/>
</dbReference>
<keyword evidence="2" id="KW-0723">Serine/threonine-protein kinase</keyword>
<evidence type="ECO:0000256" key="6">
    <source>
        <dbReference type="ARBA" id="ARBA00023015"/>
    </source>
</evidence>
<protein>
    <recommendedName>
        <fullName evidence="9">Serine/threonine-protein kinase ATR</fullName>
    </recommendedName>
</protein>
<dbReference type="GO" id="GO:0003677">
    <property type="term" value="F:DNA binding"/>
    <property type="evidence" value="ECO:0007669"/>
    <property type="project" value="InterPro"/>
</dbReference>
<feature type="compositionally biased region" description="Low complexity" evidence="10">
    <location>
        <begin position="149"/>
        <end position="168"/>
    </location>
</feature>
<feature type="domain" description="PI3K/PI4K catalytic" evidence="12">
    <location>
        <begin position="711"/>
        <end position="879"/>
    </location>
</feature>
<dbReference type="Gene3D" id="1.10.1070.11">
    <property type="entry name" value="Phosphatidylinositol 3-/4-kinase, catalytic domain"/>
    <property type="match status" value="1"/>
</dbReference>
<dbReference type="InterPro" id="IPR017930">
    <property type="entry name" value="Myb_dom"/>
</dbReference>
<keyword evidence="7" id="KW-0804">Transcription</keyword>
<feature type="domain" description="Myb-like" evidence="11">
    <location>
        <begin position="483"/>
        <end position="535"/>
    </location>
</feature>
<evidence type="ECO:0000256" key="2">
    <source>
        <dbReference type="ARBA" id="ARBA00022527"/>
    </source>
</evidence>
<evidence type="ECO:0000256" key="3">
    <source>
        <dbReference type="ARBA" id="ARBA00022679"/>
    </source>
</evidence>
<dbReference type="Gene3D" id="1.10.10.60">
    <property type="entry name" value="Homeodomain-like"/>
    <property type="match status" value="1"/>
</dbReference>
<feature type="region of interest" description="Disordered" evidence="10">
    <location>
        <begin position="558"/>
        <end position="599"/>
    </location>
</feature>
<dbReference type="InterPro" id="IPR003034">
    <property type="entry name" value="SAP_dom"/>
</dbReference>
<dbReference type="GO" id="GO:0005634">
    <property type="term" value="C:nucleus"/>
    <property type="evidence" value="ECO:0007669"/>
    <property type="project" value="UniProtKB-SubCell"/>
</dbReference>
<evidence type="ECO:0000256" key="8">
    <source>
        <dbReference type="ARBA" id="ARBA00023242"/>
    </source>
</evidence>
<gene>
    <name evidence="15" type="ORF">APUTEX25_005175</name>
</gene>
<sequence>MSTDWVHELTVAKLKDELKKRDLHVTGKKAELIERLEEFLKEAEGADAASDGKSADEGAEPQDEDMKDAAADEASQDDNADRKDGGSESHFTSSDDEAVPVESSGQGSPAKGDGSMHSEDRSGAAVAGQDGGAGAEEALAADEESGPVANGDGAEAPAAPGAGSETPAVAGASERESKEDPVPEAASPAGKPEAPTAASLVEEVVDLDYGEEEAEAAAAAAAATSVRTKGAAAAGASPGTVPTSGKRPRGDDDAPAAAAAPLQKAPRAERPAAEGVVTASTTRALRIDGFVRPFTERAVRELLDPTGAELKALWMPSIKTHCYSAQDEPGEPLQLDDLFRRTAAKPSLYWLPLTAEQGAAKRAGAGNGQAAAIPGSEAALETRRPLPAVKGIRCGGKGTSPYSPGNLFLHTKPVASFRSEPYIFGFSFAGRTSVRLPASSRQHAVWSAGMCASPLAGFELPPRLTLNEELARSEKQRYGGGRKECRKGEPWSETEHAAFLAGLRQLGKGQWKHISLLYVPSRTPTQVASHAQKHFLRAAGATKRRSRFTAVEAAVTHQQALGARSPPGDATAGHATALSPPTGAEAARCSPAAQPSGDASVPLGALHPTALLPQPGAVAEGKPFFPLGPHGIPILPTTPGRIKVTFTYDPPEPAPRAPEAFKAALRAQGVDPAAPRAEWPASALRAVFARLQHGAASDFIAARLLAGAWGPGDWWRRRLNFARSAALHSMTGWVLGVGDRHLDNILLRERDGRLTHVDFDLVFDRGRELNVPETVPFRLTRCMLLALGPVGAGGPFVGACHATLGALRSHADVMLGALGVALDDPGIPLARGGGGRRASAGSGAKVAVARADALRLTSAARTLERLLPRMEHALMPLGMHM</sequence>
<keyword evidence="6" id="KW-0805">Transcription regulation</keyword>
<dbReference type="InterPro" id="IPR036361">
    <property type="entry name" value="SAP_dom_sf"/>
</dbReference>
<dbReference type="PANTHER" id="PTHR11139:SF69">
    <property type="entry name" value="SERINE_THREONINE-PROTEIN KINASE ATR"/>
    <property type="match status" value="1"/>
</dbReference>
<evidence type="ECO:0000256" key="10">
    <source>
        <dbReference type="SAM" id="MobiDB-lite"/>
    </source>
</evidence>
<evidence type="ECO:0000256" key="4">
    <source>
        <dbReference type="ARBA" id="ARBA00022763"/>
    </source>
</evidence>
<evidence type="ECO:0000313" key="16">
    <source>
        <dbReference type="Proteomes" id="UP000279271"/>
    </source>
</evidence>
<dbReference type="Proteomes" id="UP000279271">
    <property type="component" value="Unassembled WGS sequence"/>
</dbReference>
<dbReference type="PROSITE" id="PS50090">
    <property type="entry name" value="MYB_LIKE"/>
    <property type="match status" value="1"/>
</dbReference>
<dbReference type="Pfam" id="PF16294">
    <property type="entry name" value="RSB_motif"/>
    <property type="match status" value="1"/>
</dbReference>
<feature type="domain" description="SAP" evidence="13">
    <location>
        <begin position="6"/>
        <end position="40"/>
    </location>
</feature>
<dbReference type="PROSITE" id="PS51294">
    <property type="entry name" value="HTH_MYB"/>
    <property type="match status" value="1"/>
</dbReference>
<evidence type="ECO:0000313" key="15">
    <source>
        <dbReference type="EMBL" id="RMZ53186.1"/>
    </source>
</evidence>
<dbReference type="GO" id="GO:0000077">
    <property type="term" value="P:DNA damage checkpoint signaling"/>
    <property type="evidence" value="ECO:0007669"/>
    <property type="project" value="TreeGrafter"/>
</dbReference>
<proteinExistence type="predicted"/>
<dbReference type="InterPro" id="IPR032552">
    <property type="entry name" value="RSB_motif"/>
</dbReference>
<dbReference type="Pfam" id="PF00249">
    <property type="entry name" value="Myb_DNA-binding"/>
    <property type="match status" value="1"/>
</dbReference>
<name>A0A3M7KVN9_AUXPR</name>
<dbReference type="PROSITE" id="PS50800">
    <property type="entry name" value="SAP"/>
    <property type="match status" value="1"/>
</dbReference>
<dbReference type="Gene3D" id="1.10.720.30">
    <property type="entry name" value="SAP domain"/>
    <property type="match status" value="1"/>
</dbReference>
<feature type="region of interest" description="Disordered" evidence="10">
    <location>
        <begin position="43"/>
        <end position="197"/>
    </location>
</feature>
<dbReference type="EMBL" id="QOKY01000199">
    <property type="protein sequence ID" value="RMZ53186.1"/>
    <property type="molecule type" value="Genomic_DNA"/>
</dbReference>
<evidence type="ECO:0000259" key="12">
    <source>
        <dbReference type="PROSITE" id="PS50290"/>
    </source>
</evidence>
<evidence type="ECO:0000256" key="7">
    <source>
        <dbReference type="ARBA" id="ARBA00023163"/>
    </source>
</evidence>
<comment type="caution">
    <text evidence="15">The sequence shown here is derived from an EMBL/GenBank/DDBJ whole genome shotgun (WGS) entry which is preliminary data.</text>
</comment>
<evidence type="ECO:0000256" key="5">
    <source>
        <dbReference type="ARBA" id="ARBA00022777"/>
    </source>
</evidence>
<dbReference type="AlphaFoldDB" id="A0A3M7KVN9"/>
<reference evidence="16" key="1">
    <citation type="journal article" date="2018" name="Algal Res.">
        <title>Characterization of plant carbon substrate utilization by Auxenochlorella protothecoides.</title>
        <authorList>
            <person name="Vogler B.W."/>
            <person name="Starkenburg S.R."/>
            <person name="Sudasinghe N."/>
            <person name="Schambach J.Y."/>
            <person name="Rollin J.A."/>
            <person name="Pattathil S."/>
            <person name="Barry A.N."/>
        </authorList>
    </citation>
    <scope>NUCLEOTIDE SEQUENCE [LARGE SCALE GENOMIC DNA]</scope>
    <source>
        <strain evidence="16">UTEX 25</strain>
    </source>
</reference>
<keyword evidence="8" id="KW-0539">Nucleus</keyword>
<evidence type="ECO:0000259" key="14">
    <source>
        <dbReference type="PROSITE" id="PS51294"/>
    </source>
</evidence>
<dbReference type="SMART" id="SM00717">
    <property type="entry name" value="SANT"/>
    <property type="match status" value="1"/>
</dbReference>
<dbReference type="PANTHER" id="PTHR11139">
    <property type="entry name" value="ATAXIA TELANGIECTASIA MUTATED ATM -RELATED"/>
    <property type="match status" value="1"/>
</dbReference>
<feature type="non-terminal residue" evidence="15">
    <location>
        <position position="881"/>
    </location>
</feature>
<dbReference type="InterPro" id="IPR000403">
    <property type="entry name" value="PI3/4_kinase_cat_dom"/>
</dbReference>
<evidence type="ECO:0000256" key="1">
    <source>
        <dbReference type="ARBA" id="ARBA00004123"/>
    </source>
</evidence>
<feature type="region of interest" description="Disordered" evidence="10">
    <location>
        <begin position="230"/>
        <end position="276"/>
    </location>
</feature>
<dbReference type="SMART" id="SM00513">
    <property type="entry name" value="SAP"/>
    <property type="match status" value="1"/>
</dbReference>
<dbReference type="PROSITE" id="PS00916">
    <property type="entry name" value="PI3_4_KINASE_2"/>
    <property type="match status" value="1"/>
</dbReference>
<comment type="subcellular location">
    <subcellularLocation>
        <location evidence="1">Nucleus</location>
    </subcellularLocation>
</comment>
<keyword evidence="4" id="KW-0227">DNA damage</keyword>
<dbReference type="CDD" id="cd00167">
    <property type="entry name" value="SANT"/>
    <property type="match status" value="1"/>
</dbReference>
<evidence type="ECO:0000259" key="13">
    <source>
        <dbReference type="PROSITE" id="PS50800"/>
    </source>
</evidence>